<sequence length="208" mass="24094">MILHTVPRFFQMLYPERIWKKSVDDNTIYLTFDDGPVPGVTDYVLQELAKRNQQATFFVVGDNVRKNPTLAHEIIKAGHKLGNHTFNHINGWKTVDPDYLENIELCDKTLQDVLSIKTKIFRPPYGLIKSNQSVEVSKFYDIVMWTMLSGDYDQRIEPEVVLRKSIKHTRVGSIAVFHDQLKTKALLPKILPSYLDYIQEMGWKTGLL</sequence>
<dbReference type="GO" id="GO:0046872">
    <property type="term" value="F:metal ion binding"/>
    <property type="evidence" value="ECO:0007669"/>
    <property type="project" value="UniProtKB-KW"/>
</dbReference>
<evidence type="ECO:0000256" key="2">
    <source>
        <dbReference type="ARBA" id="ARBA00022801"/>
    </source>
</evidence>
<name>A0A327PFV5_9BACT</name>
<dbReference type="InterPro" id="IPR050248">
    <property type="entry name" value="Polysacc_deacetylase_ArnD"/>
</dbReference>
<keyword evidence="1" id="KW-0479">Metal-binding</keyword>
<dbReference type="GO" id="GO:0016810">
    <property type="term" value="F:hydrolase activity, acting on carbon-nitrogen (but not peptide) bonds"/>
    <property type="evidence" value="ECO:0007669"/>
    <property type="project" value="InterPro"/>
</dbReference>
<evidence type="ECO:0000313" key="4">
    <source>
        <dbReference type="EMBL" id="RAI90134.1"/>
    </source>
</evidence>
<evidence type="ECO:0000313" key="5">
    <source>
        <dbReference type="Proteomes" id="UP000249610"/>
    </source>
</evidence>
<dbReference type="InterPro" id="IPR002509">
    <property type="entry name" value="NODB_dom"/>
</dbReference>
<dbReference type="CDD" id="cd10917">
    <property type="entry name" value="CE4_NodB_like_6s_7s"/>
    <property type="match status" value="1"/>
</dbReference>
<dbReference type="OrthoDB" id="9812065at2"/>
<dbReference type="Gene3D" id="3.20.20.370">
    <property type="entry name" value="Glycoside hydrolase/deacetylase"/>
    <property type="match status" value="1"/>
</dbReference>
<dbReference type="PROSITE" id="PS51677">
    <property type="entry name" value="NODB"/>
    <property type="match status" value="1"/>
</dbReference>
<organism evidence="4 5">
    <name type="scientific">Algoriphagus yeomjeoni</name>
    <dbReference type="NCBI Taxonomy" id="291403"/>
    <lineage>
        <taxon>Bacteria</taxon>
        <taxon>Pseudomonadati</taxon>
        <taxon>Bacteroidota</taxon>
        <taxon>Cytophagia</taxon>
        <taxon>Cytophagales</taxon>
        <taxon>Cyclobacteriaceae</taxon>
        <taxon>Algoriphagus</taxon>
    </lineage>
</organism>
<evidence type="ECO:0000256" key="1">
    <source>
        <dbReference type="ARBA" id="ARBA00022723"/>
    </source>
</evidence>
<keyword evidence="5" id="KW-1185">Reference proteome</keyword>
<reference evidence="4 5" key="1">
    <citation type="submission" date="2018-06" db="EMBL/GenBank/DDBJ databases">
        <title>Genomic Encyclopedia of Archaeal and Bacterial Type Strains, Phase II (KMG-II): from individual species to whole genera.</title>
        <authorList>
            <person name="Goeker M."/>
        </authorList>
    </citation>
    <scope>NUCLEOTIDE SEQUENCE [LARGE SCALE GENOMIC DNA]</scope>
    <source>
        <strain evidence="4 5">DSM 23446</strain>
    </source>
</reference>
<dbReference type="PANTHER" id="PTHR10587:SF133">
    <property type="entry name" value="CHITIN DEACETYLASE 1-RELATED"/>
    <property type="match status" value="1"/>
</dbReference>
<keyword evidence="2" id="KW-0378">Hydrolase</keyword>
<proteinExistence type="predicted"/>
<dbReference type="RefSeq" id="WP_111611490.1">
    <property type="nucleotide sequence ID" value="NZ_QLLK01000005.1"/>
</dbReference>
<dbReference type="SUPFAM" id="SSF88713">
    <property type="entry name" value="Glycoside hydrolase/deacetylase"/>
    <property type="match status" value="1"/>
</dbReference>
<dbReference type="EMBL" id="QLLK01000005">
    <property type="protein sequence ID" value="RAI90134.1"/>
    <property type="molecule type" value="Genomic_DNA"/>
</dbReference>
<accession>A0A327PFV5</accession>
<dbReference type="Proteomes" id="UP000249610">
    <property type="component" value="Unassembled WGS sequence"/>
</dbReference>
<dbReference type="AlphaFoldDB" id="A0A327PFV5"/>
<comment type="caution">
    <text evidence="4">The sequence shown here is derived from an EMBL/GenBank/DDBJ whole genome shotgun (WGS) entry which is preliminary data.</text>
</comment>
<feature type="domain" description="NodB homology" evidence="3">
    <location>
        <begin position="26"/>
        <end position="206"/>
    </location>
</feature>
<dbReference type="Pfam" id="PF01522">
    <property type="entry name" value="Polysacc_deac_1"/>
    <property type="match status" value="1"/>
</dbReference>
<gene>
    <name evidence="4" type="ORF">LV83_02141</name>
</gene>
<protein>
    <submittedName>
        <fullName evidence="4">Peptidoglycan/xylan/chitin deacetylase (PgdA/CDA1 family)</fullName>
    </submittedName>
</protein>
<dbReference type="GO" id="GO:0005975">
    <property type="term" value="P:carbohydrate metabolic process"/>
    <property type="evidence" value="ECO:0007669"/>
    <property type="project" value="InterPro"/>
</dbReference>
<dbReference type="InterPro" id="IPR011330">
    <property type="entry name" value="Glyco_hydro/deAcase_b/a-brl"/>
</dbReference>
<dbReference type="PANTHER" id="PTHR10587">
    <property type="entry name" value="GLYCOSYL TRANSFERASE-RELATED"/>
    <property type="match status" value="1"/>
</dbReference>
<dbReference type="GO" id="GO:0016020">
    <property type="term" value="C:membrane"/>
    <property type="evidence" value="ECO:0007669"/>
    <property type="project" value="TreeGrafter"/>
</dbReference>
<evidence type="ECO:0000259" key="3">
    <source>
        <dbReference type="PROSITE" id="PS51677"/>
    </source>
</evidence>